<gene>
    <name evidence="6" type="ORF">AUP43_05015</name>
</gene>
<feature type="transmembrane region" description="Helical" evidence="4">
    <location>
        <begin position="284"/>
        <end position="303"/>
    </location>
</feature>
<dbReference type="PANTHER" id="PTHR23527:SF1">
    <property type="entry name" value="BLL3282 PROTEIN"/>
    <property type="match status" value="1"/>
</dbReference>
<keyword evidence="3 4" id="KW-0472">Membrane</keyword>
<evidence type="ECO:0000256" key="4">
    <source>
        <dbReference type="SAM" id="Phobius"/>
    </source>
</evidence>
<keyword evidence="2 4" id="KW-1133">Transmembrane helix</keyword>
<evidence type="ECO:0000256" key="2">
    <source>
        <dbReference type="ARBA" id="ARBA00022989"/>
    </source>
</evidence>
<dbReference type="InterPro" id="IPR036259">
    <property type="entry name" value="MFS_trans_sf"/>
</dbReference>
<organism evidence="6 7">
    <name type="scientific">Oceanibaculum pacificum</name>
    <dbReference type="NCBI Taxonomy" id="580166"/>
    <lineage>
        <taxon>Bacteria</taxon>
        <taxon>Pseudomonadati</taxon>
        <taxon>Pseudomonadota</taxon>
        <taxon>Alphaproteobacteria</taxon>
        <taxon>Rhodospirillales</taxon>
        <taxon>Oceanibaculaceae</taxon>
        <taxon>Oceanibaculum</taxon>
    </lineage>
</organism>
<dbReference type="RefSeq" id="WP_067552703.1">
    <property type="nucleotide sequence ID" value="NZ_LPXN01000035.1"/>
</dbReference>
<feature type="transmembrane region" description="Helical" evidence="4">
    <location>
        <begin position="164"/>
        <end position="184"/>
    </location>
</feature>
<dbReference type="InterPro" id="IPR011701">
    <property type="entry name" value="MFS"/>
</dbReference>
<dbReference type="AlphaFoldDB" id="A0A154WFN0"/>
<feature type="transmembrane region" description="Helical" evidence="4">
    <location>
        <begin position="51"/>
        <end position="73"/>
    </location>
</feature>
<keyword evidence="7" id="KW-1185">Reference proteome</keyword>
<dbReference type="InterPro" id="IPR020846">
    <property type="entry name" value="MFS_dom"/>
</dbReference>
<dbReference type="Proteomes" id="UP000076400">
    <property type="component" value="Unassembled WGS sequence"/>
</dbReference>
<feature type="domain" description="Major facilitator superfamily (MFS) profile" evidence="5">
    <location>
        <begin position="15"/>
        <end position="401"/>
    </location>
</feature>
<dbReference type="STRING" id="580166.AUP43_05015"/>
<dbReference type="InterPro" id="IPR052952">
    <property type="entry name" value="MFS-Transporter"/>
</dbReference>
<evidence type="ECO:0000313" key="7">
    <source>
        <dbReference type="Proteomes" id="UP000076400"/>
    </source>
</evidence>
<name>A0A154WFN0_9PROT</name>
<protein>
    <recommendedName>
        <fullName evidence="5">Major facilitator superfamily (MFS) profile domain-containing protein</fullName>
    </recommendedName>
</protein>
<feature type="transmembrane region" description="Helical" evidence="4">
    <location>
        <begin position="377"/>
        <end position="396"/>
    </location>
</feature>
<feature type="transmembrane region" description="Helical" evidence="4">
    <location>
        <begin position="85"/>
        <end position="110"/>
    </location>
</feature>
<evidence type="ECO:0000256" key="1">
    <source>
        <dbReference type="ARBA" id="ARBA00022692"/>
    </source>
</evidence>
<feature type="transmembrane region" description="Helical" evidence="4">
    <location>
        <begin position="249"/>
        <end position="272"/>
    </location>
</feature>
<comment type="caution">
    <text evidence="6">The sequence shown here is derived from an EMBL/GenBank/DDBJ whole genome shotgun (WGS) entry which is preliminary data.</text>
</comment>
<evidence type="ECO:0000313" key="6">
    <source>
        <dbReference type="EMBL" id="KZD12334.1"/>
    </source>
</evidence>
<feature type="transmembrane region" description="Helical" evidence="4">
    <location>
        <begin position="309"/>
        <end position="331"/>
    </location>
</feature>
<feature type="transmembrane region" description="Helical" evidence="4">
    <location>
        <begin position="343"/>
        <end position="365"/>
    </location>
</feature>
<evidence type="ECO:0000256" key="3">
    <source>
        <dbReference type="ARBA" id="ARBA00023136"/>
    </source>
</evidence>
<dbReference type="EMBL" id="LPXN01000035">
    <property type="protein sequence ID" value="KZD12334.1"/>
    <property type="molecule type" value="Genomic_DNA"/>
</dbReference>
<dbReference type="Pfam" id="PF07690">
    <property type="entry name" value="MFS_1"/>
    <property type="match status" value="1"/>
</dbReference>
<dbReference type="Gene3D" id="1.20.1250.20">
    <property type="entry name" value="MFS general substrate transporter like domains"/>
    <property type="match status" value="2"/>
</dbReference>
<dbReference type="PANTHER" id="PTHR23527">
    <property type="entry name" value="BLL3282 PROTEIN"/>
    <property type="match status" value="1"/>
</dbReference>
<evidence type="ECO:0000259" key="5">
    <source>
        <dbReference type="PROSITE" id="PS50850"/>
    </source>
</evidence>
<dbReference type="GO" id="GO:0022857">
    <property type="term" value="F:transmembrane transporter activity"/>
    <property type="evidence" value="ECO:0007669"/>
    <property type="project" value="InterPro"/>
</dbReference>
<feature type="transmembrane region" description="Helical" evidence="4">
    <location>
        <begin position="220"/>
        <end position="243"/>
    </location>
</feature>
<dbReference type="SUPFAM" id="SSF103473">
    <property type="entry name" value="MFS general substrate transporter"/>
    <property type="match status" value="1"/>
</dbReference>
<accession>A0A154WFN0</accession>
<dbReference type="PROSITE" id="PS50850">
    <property type="entry name" value="MFS"/>
    <property type="match status" value="1"/>
</dbReference>
<dbReference type="OrthoDB" id="7488909at2"/>
<feature type="transmembrane region" description="Helical" evidence="4">
    <location>
        <begin position="12"/>
        <end position="39"/>
    </location>
</feature>
<keyword evidence="1 4" id="KW-0812">Transmembrane</keyword>
<proteinExistence type="predicted"/>
<sequence length="418" mass="42980">MSDSAPSVRPSVWWVLTATTATQALASMTVLVPAAIAPVLGAALDLPTSLIGYQMTVTYAGGITTSLLGGALVRRLGACRTSQTALALCATGALLIASGLLPLIIIGSYIMGLGYGCTNPAAAHLLARFASGPRMNLIFSIKQTGVPWGGMMAGLLVPSVTVALGWQAAVIMVACMSLAMLALLQRSRAAWDDDRDPSVRLLQSPLAAIKLVWTNPTLRYLSMTAMTLSFSQMCVSAFLVAMLVEEAGFALVAAGIVLSVAQISSVVARLGWGWLADFLQSGVLVLKILVALMIAGAGAAIFLNPSWPVAAIYALFILLGVTAIGWNGVYMAAVARLAPPGQIGMATGGSLVMTFAGVLTGPALFSASTKISGGYAPSFLLIVLIGSLGMVSLILAGRRDRMQAAAQATPETGPQTPA</sequence>
<reference evidence="6 7" key="1">
    <citation type="submission" date="2015-12" db="EMBL/GenBank/DDBJ databases">
        <title>Genome sequence of Oceanibaculum pacificum MCCC 1A02656.</title>
        <authorList>
            <person name="Lu L."/>
            <person name="Lai Q."/>
            <person name="Shao Z."/>
            <person name="Qian P."/>
        </authorList>
    </citation>
    <scope>NUCLEOTIDE SEQUENCE [LARGE SCALE GENOMIC DNA]</scope>
    <source>
        <strain evidence="6 7">MCCC 1A02656</strain>
    </source>
</reference>